<name>A0A2S0VSS1_9ALTE</name>
<dbReference type="Proteomes" id="UP000244441">
    <property type="component" value="Chromosome"/>
</dbReference>
<evidence type="ECO:0008006" key="4">
    <source>
        <dbReference type="Google" id="ProtNLM"/>
    </source>
</evidence>
<protein>
    <recommendedName>
        <fullName evidence="4">DUF4402 domain-containing protein</fullName>
    </recommendedName>
</protein>
<evidence type="ECO:0000313" key="2">
    <source>
        <dbReference type="EMBL" id="AWB67261.1"/>
    </source>
</evidence>
<evidence type="ECO:0000313" key="3">
    <source>
        <dbReference type="Proteomes" id="UP000244441"/>
    </source>
</evidence>
<accession>A0A2S0VSS1</accession>
<gene>
    <name evidence="2" type="ORF">C2869_12785</name>
</gene>
<dbReference type="AlphaFoldDB" id="A0A2S0VSS1"/>
<reference evidence="2 3" key="1">
    <citation type="submission" date="2018-01" db="EMBL/GenBank/DDBJ databases">
        <title>Genome sequence of a Cantenovulum-like bacteria.</title>
        <authorList>
            <person name="Tan W.R."/>
            <person name="Lau N.-S."/>
            <person name="Go F."/>
            <person name="Amirul A.-A.A."/>
        </authorList>
    </citation>
    <scope>NUCLEOTIDE SEQUENCE [LARGE SCALE GENOMIC DNA]</scope>
    <source>
        <strain evidence="2 3">CCB-QB4</strain>
    </source>
</reference>
<sequence>MKMRSVLSSAAITAALAHGSMAFAAAIDFDVGFVTLQDISISQVSSLSFGQNVFGTADSTCTVTPTLATGTDTGAVADADVTDGISGAGCLSVSTGTSNNFSGIYVVTGEPGQSINLTIASVDGTDFDFSPTVIAVDDTATYSTASSIPQDSPTAITLDSTSGNLNLVIGGTITIGSTTLTPNTSYTEQFTITATY</sequence>
<feature type="signal peptide" evidence="1">
    <location>
        <begin position="1"/>
        <end position="24"/>
    </location>
</feature>
<dbReference type="KEGG" id="cate:C2869_12785"/>
<proteinExistence type="predicted"/>
<dbReference type="EMBL" id="CP026604">
    <property type="protein sequence ID" value="AWB67261.1"/>
    <property type="molecule type" value="Genomic_DNA"/>
</dbReference>
<evidence type="ECO:0000256" key="1">
    <source>
        <dbReference type="SAM" id="SignalP"/>
    </source>
</evidence>
<keyword evidence="1" id="KW-0732">Signal</keyword>
<dbReference type="RefSeq" id="WP_108603308.1">
    <property type="nucleotide sequence ID" value="NZ_CP026604.1"/>
</dbReference>
<dbReference type="OrthoDB" id="6386198at2"/>
<feature type="chain" id="PRO_5015453504" description="DUF4402 domain-containing protein" evidence="1">
    <location>
        <begin position="25"/>
        <end position="196"/>
    </location>
</feature>
<keyword evidence="3" id="KW-1185">Reference proteome</keyword>
<organism evidence="2 3">
    <name type="scientific">Saccharobesus litoralis</name>
    <dbReference type="NCBI Taxonomy" id="2172099"/>
    <lineage>
        <taxon>Bacteria</taxon>
        <taxon>Pseudomonadati</taxon>
        <taxon>Pseudomonadota</taxon>
        <taxon>Gammaproteobacteria</taxon>
        <taxon>Alteromonadales</taxon>
        <taxon>Alteromonadaceae</taxon>
        <taxon>Saccharobesus</taxon>
    </lineage>
</organism>